<dbReference type="EMBL" id="BARW01016986">
    <property type="protein sequence ID" value="GAI97477.1"/>
    <property type="molecule type" value="Genomic_DNA"/>
</dbReference>
<accession>X1SWQ8</accession>
<dbReference type="InterPro" id="IPR051309">
    <property type="entry name" value="ABCF_ATPase"/>
</dbReference>
<organism evidence="2">
    <name type="scientific">marine sediment metagenome</name>
    <dbReference type="NCBI Taxonomy" id="412755"/>
    <lineage>
        <taxon>unclassified sequences</taxon>
        <taxon>metagenomes</taxon>
        <taxon>ecological metagenomes</taxon>
    </lineage>
</organism>
<feature type="non-terminal residue" evidence="2">
    <location>
        <position position="96"/>
    </location>
</feature>
<feature type="domain" description="ABC transporter" evidence="1">
    <location>
        <begin position="18"/>
        <end position="76"/>
    </location>
</feature>
<name>X1SWQ8_9ZZZZ</name>
<dbReference type="GO" id="GO:0005524">
    <property type="term" value="F:ATP binding"/>
    <property type="evidence" value="ECO:0007669"/>
    <property type="project" value="InterPro"/>
</dbReference>
<dbReference type="PANTHER" id="PTHR42855">
    <property type="entry name" value="ABC TRANSPORTER ATP-BINDING SUBUNIT"/>
    <property type="match status" value="1"/>
</dbReference>
<gene>
    <name evidence="2" type="ORF">S12H4_29444</name>
</gene>
<proteinExistence type="predicted"/>
<protein>
    <recommendedName>
        <fullName evidence="1">ABC transporter domain-containing protein</fullName>
    </recommendedName>
</protein>
<dbReference type="Gene3D" id="3.40.50.300">
    <property type="entry name" value="P-loop containing nucleotide triphosphate hydrolases"/>
    <property type="match status" value="1"/>
</dbReference>
<evidence type="ECO:0000259" key="1">
    <source>
        <dbReference type="Pfam" id="PF00005"/>
    </source>
</evidence>
<dbReference type="PANTHER" id="PTHR42855:SF2">
    <property type="entry name" value="DRUG RESISTANCE ABC TRANSPORTER,ATP-BINDING PROTEIN"/>
    <property type="match status" value="1"/>
</dbReference>
<evidence type="ECO:0000313" key="2">
    <source>
        <dbReference type="EMBL" id="GAI97477.1"/>
    </source>
</evidence>
<dbReference type="GO" id="GO:0016887">
    <property type="term" value="F:ATP hydrolysis activity"/>
    <property type="evidence" value="ECO:0007669"/>
    <property type="project" value="InterPro"/>
</dbReference>
<dbReference type="AlphaFoldDB" id="X1SWQ8"/>
<dbReference type="InterPro" id="IPR003439">
    <property type="entry name" value="ABC_transporter-like_ATP-bd"/>
</dbReference>
<dbReference type="Pfam" id="PF00005">
    <property type="entry name" value="ABC_tran"/>
    <property type="match status" value="1"/>
</dbReference>
<dbReference type="InterPro" id="IPR027417">
    <property type="entry name" value="P-loop_NTPase"/>
</dbReference>
<sequence>MISLENINIGFPEKILFDNLNWRIPRGSRIGLVGDNGTGKTTLFRIIVGLVQPDKGNITVPRNQRIGYLPQDLIELKSNIDLISYLKEKSGIAKLE</sequence>
<reference evidence="2" key="1">
    <citation type="journal article" date="2014" name="Front. Microbiol.">
        <title>High frequency of phylogenetically diverse reductive dehalogenase-homologous genes in deep subseafloor sedimentary metagenomes.</title>
        <authorList>
            <person name="Kawai M."/>
            <person name="Futagami T."/>
            <person name="Toyoda A."/>
            <person name="Takaki Y."/>
            <person name="Nishi S."/>
            <person name="Hori S."/>
            <person name="Arai W."/>
            <person name="Tsubouchi T."/>
            <person name="Morono Y."/>
            <person name="Uchiyama I."/>
            <person name="Ito T."/>
            <person name="Fujiyama A."/>
            <person name="Inagaki F."/>
            <person name="Takami H."/>
        </authorList>
    </citation>
    <scope>NUCLEOTIDE SEQUENCE</scope>
    <source>
        <strain evidence="2">Expedition CK06-06</strain>
    </source>
</reference>
<dbReference type="SUPFAM" id="SSF52540">
    <property type="entry name" value="P-loop containing nucleoside triphosphate hydrolases"/>
    <property type="match status" value="1"/>
</dbReference>
<comment type="caution">
    <text evidence="2">The sequence shown here is derived from an EMBL/GenBank/DDBJ whole genome shotgun (WGS) entry which is preliminary data.</text>
</comment>